<dbReference type="EMBL" id="AP026978">
    <property type="protein sequence ID" value="BDT99294.1"/>
    <property type="molecule type" value="Genomic_DNA"/>
</dbReference>
<feature type="region of interest" description="Disordered" evidence="1">
    <location>
        <begin position="1"/>
        <end position="127"/>
    </location>
</feature>
<accession>A0ABM8CWD3</accession>
<keyword evidence="2" id="KW-0812">Transmembrane</keyword>
<organism evidence="3 4">
    <name type="scientific">Nocardia sputorum</name>
    <dbReference type="NCBI Taxonomy" id="2984338"/>
    <lineage>
        <taxon>Bacteria</taxon>
        <taxon>Bacillati</taxon>
        <taxon>Actinomycetota</taxon>
        <taxon>Actinomycetes</taxon>
        <taxon>Mycobacteriales</taxon>
        <taxon>Nocardiaceae</taxon>
        <taxon>Nocardia</taxon>
    </lineage>
</organism>
<sequence>MPPEPTTQPSPDETATEPRTATPAQDTAVGTESPSTAESAAATAASTTDSAPTAESEPDPDAPQSESDPEPAAGTDDKSARRDSDRAENSAGDREEGVTEPIKAGKSGGDRREGQYARRRGKDRAAARTVSVSLTAIGVAAGAVVLTAAVAVCGYGWWSAREEIAQIRSDAYGERHAEQVATDYAVGASTIDHQNIPAWVDKLKANTSPPLAHKIDATAPKLEQILLPLQWTSTAVPIAAKVATVSGGVYKVNVFVDVTSTNAQNLKGGQMTVTYNVTVDSNSGWQITDVGGLDGALPTR</sequence>
<evidence type="ECO:0008006" key="5">
    <source>
        <dbReference type="Google" id="ProtNLM"/>
    </source>
</evidence>
<keyword evidence="2" id="KW-1133">Transmembrane helix</keyword>
<protein>
    <recommendedName>
        <fullName evidence="5">Mce-associated membrane protein</fullName>
    </recommendedName>
</protein>
<proteinExistence type="predicted"/>
<reference evidence="3 4" key="1">
    <citation type="submission" date="2022-11" db="EMBL/GenBank/DDBJ databases">
        <title>Genome Sequencing of Nocardia sp. ON39_IFM12276 and assembly.</title>
        <authorList>
            <person name="Shimojima M."/>
            <person name="Toyokawa M."/>
            <person name="Uesaka K."/>
        </authorList>
    </citation>
    <scope>NUCLEOTIDE SEQUENCE [LARGE SCALE GENOMIC DNA]</scope>
    <source>
        <strain evidence="3 4">IFM 12276</strain>
    </source>
</reference>
<evidence type="ECO:0000313" key="3">
    <source>
        <dbReference type="EMBL" id="BDT99294.1"/>
    </source>
</evidence>
<gene>
    <name evidence="3" type="ORF">IFM12276_23230</name>
</gene>
<dbReference type="RefSeq" id="WP_281879422.1">
    <property type="nucleotide sequence ID" value="NZ_AP026978.1"/>
</dbReference>
<feature type="transmembrane region" description="Helical" evidence="2">
    <location>
        <begin position="125"/>
        <end position="158"/>
    </location>
</feature>
<evidence type="ECO:0000256" key="1">
    <source>
        <dbReference type="SAM" id="MobiDB-lite"/>
    </source>
</evidence>
<dbReference type="Proteomes" id="UP001317870">
    <property type="component" value="Chromosome"/>
</dbReference>
<feature type="compositionally biased region" description="Low complexity" evidence="1">
    <location>
        <begin position="31"/>
        <end position="55"/>
    </location>
</feature>
<evidence type="ECO:0000313" key="4">
    <source>
        <dbReference type="Proteomes" id="UP001317870"/>
    </source>
</evidence>
<keyword evidence="4" id="KW-1185">Reference proteome</keyword>
<name>A0ABM8CWD3_9NOCA</name>
<feature type="compositionally biased region" description="Basic and acidic residues" evidence="1">
    <location>
        <begin position="75"/>
        <end position="97"/>
    </location>
</feature>
<keyword evidence="2" id="KW-0472">Membrane</keyword>
<evidence type="ECO:0000256" key="2">
    <source>
        <dbReference type="SAM" id="Phobius"/>
    </source>
</evidence>